<protein>
    <recommendedName>
        <fullName evidence="4">HTH marR-type domain-containing protein</fullName>
    </recommendedName>
</protein>
<feature type="domain" description="HTH marR-type" evidence="4">
    <location>
        <begin position="8"/>
        <end position="139"/>
    </location>
</feature>
<dbReference type="RefSeq" id="WP_152803754.1">
    <property type="nucleotide sequence ID" value="NZ_WHNX01000011.1"/>
</dbReference>
<evidence type="ECO:0000313" key="6">
    <source>
        <dbReference type="Proteomes" id="UP000440004"/>
    </source>
</evidence>
<organism evidence="5 6">
    <name type="scientific">Alkalibaculum sporogenes</name>
    <dbReference type="NCBI Taxonomy" id="2655001"/>
    <lineage>
        <taxon>Bacteria</taxon>
        <taxon>Bacillati</taxon>
        <taxon>Bacillota</taxon>
        <taxon>Clostridia</taxon>
        <taxon>Eubacteriales</taxon>
        <taxon>Eubacteriaceae</taxon>
        <taxon>Alkalibaculum</taxon>
    </lineage>
</organism>
<dbReference type="PANTHER" id="PTHR42756">
    <property type="entry name" value="TRANSCRIPTIONAL REGULATOR, MARR"/>
    <property type="match status" value="1"/>
</dbReference>
<comment type="caution">
    <text evidence="5">The sequence shown here is derived from an EMBL/GenBank/DDBJ whole genome shotgun (WGS) entry which is preliminary data.</text>
</comment>
<dbReference type="InterPro" id="IPR000835">
    <property type="entry name" value="HTH_MarR-typ"/>
</dbReference>
<evidence type="ECO:0000256" key="2">
    <source>
        <dbReference type="ARBA" id="ARBA00023125"/>
    </source>
</evidence>
<evidence type="ECO:0000259" key="4">
    <source>
        <dbReference type="PROSITE" id="PS50995"/>
    </source>
</evidence>
<keyword evidence="6" id="KW-1185">Reference proteome</keyword>
<evidence type="ECO:0000256" key="1">
    <source>
        <dbReference type="ARBA" id="ARBA00023015"/>
    </source>
</evidence>
<dbReference type="InterPro" id="IPR036390">
    <property type="entry name" value="WH_DNA-bd_sf"/>
</dbReference>
<dbReference type="GO" id="GO:0003700">
    <property type="term" value="F:DNA-binding transcription factor activity"/>
    <property type="evidence" value="ECO:0007669"/>
    <property type="project" value="InterPro"/>
</dbReference>
<dbReference type="PROSITE" id="PS50995">
    <property type="entry name" value="HTH_MARR_2"/>
    <property type="match status" value="1"/>
</dbReference>
<dbReference type="Proteomes" id="UP000440004">
    <property type="component" value="Unassembled WGS sequence"/>
</dbReference>
<dbReference type="SUPFAM" id="SSF46785">
    <property type="entry name" value="Winged helix' DNA-binding domain"/>
    <property type="match status" value="1"/>
</dbReference>
<dbReference type="AlphaFoldDB" id="A0A6A7K9K5"/>
<dbReference type="PANTHER" id="PTHR42756:SF1">
    <property type="entry name" value="TRANSCRIPTIONAL REPRESSOR OF EMRAB OPERON"/>
    <property type="match status" value="1"/>
</dbReference>
<keyword evidence="3" id="KW-0804">Transcription</keyword>
<name>A0A6A7K9K5_9FIRM</name>
<keyword evidence="2" id="KW-0238">DNA-binding</keyword>
<keyword evidence="1" id="KW-0805">Transcription regulation</keyword>
<proteinExistence type="predicted"/>
<accession>A0A6A7K9K5</accession>
<dbReference type="Gene3D" id="1.10.10.10">
    <property type="entry name" value="Winged helix-like DNA-binding domain superfamily/Winged helix DNA-binding domain"/>
    <property type="match status" value="1"/>
</dbReference>
<dbReference type="SMART" id="SM00347">
    <property type="entry name" value="HTH_MARR"/>
    <property type="match status" value="1"/>
</dbReference>
<gene>
    <name evidence="5" type="ORF">GC105_08700</name>
</gene>
<evidence type="ECO:0000313" key="5">
    <source>
        <dbReference type="EMBL" id="MPW25867.1"/>
    </source>
</evidence>
<reference evidence="5 6" key="1">
    <citation type="submission" date="2019-10" db="EMBL/GenBank/DDBJ databases">
        <title>Alkalibaculum tamaniensis sp.nov., a new alkaliphilic acetogen, isolated on methoxylated aromatics from a mud volcano.</title>
        <authorList>
            <person name="Khomyakova M.A."/>
            <person name="Merkel A.Y."/>
            <person name="Bonch-Osmolovskaya E.A."/>
            <person name="Slobodkin A.I."/>
        </authorList>
    </citation>
    <scope>NUCLEOTIDE SEQUENCE [LARGE SCALE GENOMIC DNA]</scope>
    <source>
        <strain evidence="5 6">M08DMB</strain>
    </source>
</reference>
<dbReference type="GO" id="GO:0003677">
    <property type="term" value="F:DNA binding"/>
    <property type="evidence" value="ECO:0007669"/>
    <property type="project" value="UniProtKB-KW"/>
</dbReference>
<evidence type="ECO:0000256" key="3">
    <source>
        <dbReference type="ARBA" id="ARBA00023163"/>
    </source>
</evidence>
<dbReference type="EMBL" id="WHNX01000011">
    <property type="protein sequence ID" value="MPW25867.1"/>
    <property type="molecule type" value="Genomic_DNA"/>
</dbReference>
<dbReference type="InterPro" id="IPR036388">
    <property type="entry name" value="WH-like_DNA-bd_sf"/>
</dbReference>
<sequence length="145" mass="16443">MPTKETKIAELSEILPMFISVLLEGSDIKSEVKLNYSEEKTLLFLNKHEGNQMTDYCKKVGLTKGSFTSVVDLLVNKELVERISMCNDRRKYALVLTKKGKGVAQKIDTEYKKHISQKVAALNDESISELLYALEIINNTLDMLK</sequence>